<dbReference type="InterPro" id="IPR053222">
    <property type="entry name" value="Zygotic_Embryogenesis-Asso"/>
</dbReference>
<proteinExistence type="predicted"/>
<keyword evidence="1" id="KW-0472">Membrane</keyword>
<accession>G0N0B9</accession>
<protein>
    <recommendedName>
        <fullName evidence="2">Sdz-33 F-box domain-containing protein</fullName>
    </recommendedName>
</protein>
<dbReference type="PANTHER" id="PTHR22899:SF0">
    <property type="entry name" value="F-BOX ASSOCIATED DOMAIN-CONTAINING PROTEIN-RELATED"/>
    <property type="match status" value="1"/>
</dbReference>
<dbReference type="InterPro" id="IPR012885">
    <property type="entry name" value="F-box_Sdz-33"/>
</dbReference>
<evidence type="ECO:0000259" key="2">
    <source>
        <dbReference type="Pfam" id="PF07735"/>
    </source>
</evidence>
<evidence type="ECO:0000313" key="3">
    <source>
        <dbReference type="EMBL" id="EGT48952.1"/>
    </source>
</evidence>
<dbReference type="HOGENOM" id="CLU_028840_1_2_1"/>
<name>G0N0B9_CAEBE</name>
<feature type="transmembrane region" description="Helical" evidence="1">
    <location>
        <begin position="268"/>
        <end position="288"/>
    </location>
</feature>
<keyword evidence="1" id="KW-1133">Transmembrane helix</keyword>
<dbReference type="PANTHER" id="PTHR22899">
    <property type="entry name" value="CYCLIN-RELATED F-BOX FAMILY"/>
    <property type="match status" value="1"/>
</dbReference>
<gene>
    <name evidence="3" type="ORF">CAEBREN_30259</name>
</gene>
<reference evidence="4" key="1">
    <citation type="submission" date="2011-07" db="EMBL/GenBank/DDBJ databases">
        <authorList>
            <consortium name="Caenorhabditis brenneri Sequencing and Analysis Consortium"/>
            <person name="Wilson R.K."/>
        </authorList>
    </citation>
    <scope>NUCLEOTIDE SEQUENCE [LARGE SCALE GENOMIC DNA]</scope>
    <source>
        <strain evidence="4">PB2801</strain>
    </source>
</reference>
<dbReference type="AlphaFoldDB" id="G0N0B9"/>
<evidence type="ECO:0000313" key="4">
    <source>
        <dbReference type="Proteomes" id="UP000008068"/>
    </source>
</evidence>
<evidence type="ECO:0000256" key="1">
    <source>
        <dbReference type="SAM" id="Phobius"/>
    </source>
</evidence>
<feature type="domain" description="Sdz-33 F-box" evidence="2">
    <location>
        <begin position="154"/>
        <end position="210"/>
    </location>
</feature>
<keyword evidence="4" id="KW-1185">Reference proteome</keyword>
<dbReference type="EMBL" id="GL379824">
    <property type="protein sequence ID" value="EGT48952.1"/>
    <property type="molecule type" value="Genomic_DNA"/>
</dbReference>
<dbReference type="FunCoup" id="G0N0B9">
    <property type="interactions" value="1046"/>
</dbReference>
<dbReference type="InParanoid" id="G0N0B9"/>
<dbReference type="Proteomes" id="UP000008068">
    <property type="component" value="Unassembled WGS sequence"/>
</dbReference>
<organism evidence="4">
    <name type="scientific">Caenorhabditis brenneri</name>
    <name type="common">Nematode worm</name>
    <dbReference type="NCBI Taxonomy" id="135651"/>
    <lineage>
        <taxon>Eukaryota</taxon>
        <taxon>Metazoa</taxon>
        <taxon>Ecdysozoa</taxon>
        <taxon>Nematoda</taxon>
        <taxon>Chromadorea</taxon>
        <taxon>Rhabditida</taxon>
        <taxon>Rhabditina</taxon>
        <taxon>Rhabditomorpha</taxon>
        <taxon>Rhabditoidea</taxon>
        <taxon>Rhabditidae</taxon>
        <taxon>Peloderinae</taxon>
        <taxon>Caenorhabditis</taxon>
    </lineage>
</organism>
<sequence length="317" mass="36944">MIVYFAHILYIVVPFQQNVLRIGFYERRENIQWGRRNNERKKLLKTSKLVTISFVRAGGNWERCVWILNHLEVREWTEHLQFLFPSSKSLCLNFGEQSFQFDIDSIKETFPNFSKLAIKHTGRFAFNQLLLQKLHLTEGISISSDCFEDSRIPHWFLIQNFSHTNLETPTALNDALASNSEKISFVNPQISLNIFIKLRMKGSNPNMELFFVVYRNGGGTTNRDVIMKGIEYQEMQDTLERFNIHMKHAVRGGMDIHRSDGTKATIRITSASFLVMYFTFGFIVCFVIDAHILNKFSVITSEGLFLNFQLTFHFIIC</sequence>
<keyword evidence="1" id="KW-0812">Transmembrane</keyword>
<dbReference type="Pfam" id="PF07735">
    <property type="entry name" value="FBA_2"/>
    <property type="match status" value="1"/>
</dbReference>